<evidence type="ECO:0000256" key="3">
    <source>
        <dbReference type="ARBA" id="ARBA00022679"/>
    </source>
</evidence>
<evidence type="ECO:0000256" key="2">
    <source>
        <dbReference type="ARBA" id="ARBA00022603"/>
    </source>
</evidence>
<dbReference type="OMA" id="CYLIPRA"/>
<comment type="similarity">
    <text evidence="1">Belongs to the ANT/ATPSC lysine N-methyltransferase family.</text>
</comment>
<keyword evidence="6" id="KW-1185">Reference proteome</keyword>
<keyword evidence="4" id="KW-0949">S-adenosyl-L-methionine</keyword>
<dbReference type="InterPro" id="IPR026170">
    <property type="entry name" value="FAM173A/B"/>
</dbReference>
<dbReference type="GeneID" id="8243525"/>
<dbReference type="GO" id="GO:0005739">
    <property type="term" value="C:mitochondrion"/>
    <property type="evidence" value="ECO:0007669"/>
    <property type="project" value="TreeGrafter"/>
</dbReference>
<dbReference type="PANTHER" id="PTHR13610:SF11">
    <property type="entry name" value="METHYLTRANSFERASE DOMAIN-CONTAINING PROTEIN"/>
    <property type="match status" value="1"/>
</dbReference>
<accession>C1E6U9</accession>
<dbReference type="eggNOG" id="ENOG502S237">
    <property type="taxonomic scope" value="Eukaryota"/>
</dbReference>
<keyword evidence="2" id="KW-0489">Methyltransferase</keyword>
<dbReference type="EMBL" id="CP001326">
    <property type="protein sequence ID" value="ACO63868.1"/>
    <property type="molecule type" value="Genomic_DNA"/>
</dbReference>
<organism evidence="5 6">
    <name type="scientific">Micromonas commoda (strain RCC299 / NOUM17 / CCMP2709)</name>
    <name type="common">Picoplanktonic green alga</name>
    <dbReference type="NCBI Taxonomy" id="296587"/>
    <lineage>
        <taxon>Eukaryota</taxon>
        <taxon>Viridiplantae</taxon>
        <taxon>Chlorophyta</taxon>
        <taxon>Mamiellophyceae</taxon>
        <taxon>Mamiellales</taxon>
        <taxon>Mamiellaceae</taxon>
        <taxon>Micromonas</taxon>
    </lineage>
</organism>
<dbReference type="Gene3D" id="3.40.50.150">
    <property type="entry name" value="Vaccinia Virus protein VP39"/>
    <property type="match status" value="1"/>
</dbReference>
<dbReference type="InParanoid" id="C1E6U9"/>
<dbReference type="SUPFAM" id="SSF53335">
    <property type="entry name" value="S-adenosyl-L-methionine-dependent methyltransferases"/>
    <property type="match status" value="1"/>
</dbReference>
<dbReference type="PANTHER" id="PTHR13610">
    <property type="entry name" value="METHYLTRANSFERASE DOMAIN-CONTAINING PROTEIN"/>
    <property type="match status" value="1"/>
</dbReference>
<protein>
    <recommendedName>
        <fullName evidence="7">Methyltransferase domain-containing protein</fullName>
    </recommendedName>
</protein>
<dbReference type="RefSeq" id="XP_002502610.1">
    <property type="nucleotide sequence ID" value="XM_002502564.1"/>
</dbReference>
<dbReference type="GO" id="GO:0016279">
    <property type="term" value="F:protein-lysine N-methyltransferase activity"/>
    <property type="evidence" value="ECO:0007669"/>
    <property type="project" value="InterPro"/>
</dbReference>
<evidence type="ECO:0000256" key="4">
    <source>
        <dbReference type="ARBA" id="ARBA00022691"/>
    </source>
</evidence>
<dbReference type="Proteomes" id="UP000002009">
    <property type="component" value="Chromosome 5"/>
</dbReference>
<keyword evidence="3" id="KW-0808">Transferase</keyword>
<sequence>MLRLAELSPGDVLYDLGCGDGRVCVAACSPELGGTRRDVRAVGFELDPRLAAEARRYVEDVNLEGAVEIREEDALGADLGDATVVALYLSETGNRKLMPSLAKLRAGARVVTFTFPLCDRMRPTKSKKVDGISLYMYRKGSTGANSWVGPQGEDYIVDLVRA</sequence>
<evidence type="ECO:0000313" key="5">
    <source>
        <dbReference type="EMBL" id="ACO63868.1"/>
    </source>
</evidence>
<dbReference type="AlphaFoldDB" id="C1E6U9"/>
<dbReference type="OrthoDB" id="66144at2759"/>
<gene>
    <name evidence="5" type="ORF">MICPUN_108312</name>
</gene>
<dbReference type="GO" id="GO:0032259">
    <property type="term" value="P:methylation"/>
    <property type="evidence" value="ECO:0007669"/>
    <property type="project" value="UniProtKB-KW"/>
</dbReference>
<evidence type="ECO:0000313" key="6">
    <source>
        <dbReference type="Proteomes" id="UP000002009"/>
    </source>
</evidence>
<dbReference type="InterPro" id="IPR029063">
    <property type="entry name" value="SAM-dependent_MTases_sf"/>
</dbReference>
<proteinExistence type="inferred from homology"/>
<dbReference type="STRING" id="296587.C1E6U9"/>
<dbReference type="GO" id="GO:1905706">
    <property type="term" value="P:regulation of mitochondrial ATP synthesis coupled proton transport"/>
    <property type="evidence" value="ECO:0007669"/>
    <property type="project" value="TreeGrafter"/>
</dbReference>
<evidence type="ECO:0008006" key="7">
    <source>
        <dbReference type="Google" id="ProtNLM"/>
    </source>
</evidence>
<name>C1E6U9_MICCC</name>
<evidence type="ECO:0000256" key="1">
    <source>
        <dbReference type="ARBA" id="ARBA00010633"/>
    </source>
</evidence>
<reference evidence="5 6" key="1">
    <citation type="journal article" date="2009" name="Science">
        <title>Green evolution and dynamic adaptations revealed by genomes of the marine picoeukaryotes Micromonas.</title>
        <authorList>
            <person name="Worden A.Z."/>
            <person name="Lee J.H."/>
            <person name="Mock T."/>
            <person name="Rouze P."/>
            <person name="Simmons M.P."/>
            <person name="Aerts A.L."/>
            <person name="Allen A.E."/>
            <person name="Cuvelier M.L."/>
            <person name="Derelle E."/>
            <person name="Everett M.V."/>
            <person name="Foulon E."/>
            <person name="Grimwood J."/>
            <person name="Gundlach H."/>
            <person name="Henrissat B."/>
            <person name="Napoli C."/>
            <person name="McDonald S.M."/>
            <person name="Parker M.S."/>
            <person name="Rombauts S."/>
            <person name="Salamov A."/>
            <person name="Von Dassow P."/>
            <person name="Badger J.H."/>
            <person name="Coutinho P.M."/>
            <person name="Demir E."/>
            <person name="Dubchak I."/>
            <person name="Gentemann C."/>
            <person name="Eikrem W."/>
            <person name="Gready J.E."/>
            <person name="John U."/>
            <person name="Lanier W."/>
            <person name="Lindquist E.A."/>
            <person name="Lucas S."/>
            <person name="Mayer K.F."/>
            <person name="Moreau H."/>
            <person name="Not F."/>
            <person name="Otillar R."/>
            <person name="Panaud O."/>
            <person name="Pangilinan J."/>
            <person name="Paulsen I."/>
            <person name="Piegu B."/>
            <person name="Poliakov A."/>
            <person name="Robbens S."/>
            <person name="Schmutz J."/>
            <person name="Toulza E."/>
            <person name="Wyss T."/>
            <person name="Zelensky A."/>
            <person name="Zhou K."/>
            <person name="Armbrust E.V."/>
            <person name="Bhattacharya D."/>
            <person name="Goodenough U.W."/>
            <person name="Van de Peer Y."/>
            <person name="Grigoriev I.V."/>
        </authorList>
    </citation>
    <scope>NUCLEOTIDE SEQUENCE [LARGE SCALE GENOMIC DNA]</scope>
    <source>
        <strain evidence="6">RCC299 / NOUM17</strain>
    </source>
</reference>
<dbReference type="KEGG" id="mis:MICPUN_108312"/>